<dbReference type="PANTHER" id="PTHR33295:SF20">
    <property type="entry name" value="ATPASE"/>
    <property type="match status" value="1"/>
</dbReference>
<feature type="domain" description="DUF4143" evidence="2">
    <location>
        <begin position="198"/>
        <end position="344"/>
    </location>
</feature>
<dbReference type="SUPFAM" id="SSF52540">
    <property type="entry name" value="P-loop containing nucleoside triphosphate hydrolases"/>
    <property type="match status" value="1"/>
</dbReference>
<proteinExistence type="predicted"/>
<evidence type="ECO:0000259" key="2">
    <source>
        <dbReference type="Pfam" id="PF13635"/>
    </source>
</evidence>
<dbReference type="Pfam" id="PF13173">
    <property type="entry name" value="AAA_14"/>
    <property type="match status" value="1"/>
</dbReference>
<evidence type="ECO:0000313" key="3">
    <source>
        <dbReference type="EMBL" id="MEQ2421880.1"/>
    </source>
</evidence>
<gene>
    <name evidence="3" type="ORF">WMO23_03910</name>
</gene>
<protein>
    <submittedName>
        <fullName evidence="3">ATP-binding protein</fullName>
    </submittedName>
</protein>
<keyword evidence="3" id="KW-0067">ATP-binding</keyword>
<keyword evidence="3" id="KW-0547">Nucleotide-binding</keyword>
<dbReference type="RefSeq" id="WP_020310615.1">
    <property type="nucleotide sequence ID" value="NZ_JBBMEU010000015.1"/>
</dbReference>
<comment type="caution">
    <text evidence="3">The sequence shown here is derived from an EMBL/GenBank/DDBJ whole genome shotgun (WGS) entry which is preliminary data.</text>
</comment>
<dbReference type="Proteomes" id="UP001433088">
    <property type="component" value="Unassembled WGS sequence"/>
</dbReference>
<dbReference type="Pfam" id="PF13635">
    <property type="entry name" value="DUF4143"/>
    <property type="match status" value="1"/>
</dbReference>
<dbReference type="InterPro" id="IPR027417">
    <property type="entry name" value="P-loop_NTPase"/>
</dbReference>
<dbReference type="EMBL" id="JBBMEU010000015">
    <property type="protein sequence ID" value="MEQ2421880.1"/>
    <property type="molecule type" value="Genomic_DNA"/>
</dbReference>
<dbReference type="InterPro" id="IPR041682">
    <property type="entry name" value="AAA_14"/>
</dbReference>
<reference evidence="3 4" key="1">
    <citation type="submission" date="2024-03" db="EMBL/GenBank/DDBJ databases">
        <title>Human intestinal bacterial collection.</title>
        <authorList>
            <person name="Pauvert C."/>
            <person name="Hitch T.C.A."/>
            <person name="Clavel T."/>
        </authorList>
    </citation>
    <scope>NUCLEOTIDE SEQUENCE [LARGE SCALE GENOMIC DNA]</scope>
    <source>
        <strain evidence="3 4">CLA-AA-H81</strain>
    </source>
</reference>
<dbReference type="PANTHER" id="PTHR33295">
    <property type="entry name" value="ATPASE"/>
    <property type="match status" value="1"/>
</dbReference>
<dbReference type="GO" id="GO:0005524">
    <property type="term" value="F:ATP binding"/>
    <property type="evidence" value="ECO:0007669"/>
    <property type="project" value="UniProtKB-KW"/>
</dbReference>
<name>A0ABV1CUQ3_9FIRM</name>
<organism evidence="3 4">
    <name type="scientific">Megasphaera intestinihominis</name>
    <dbReference type="NCBI Taxonomy" id="3133159"/>
    <lineage>
        <taxon>Bacteria</taxon>
        <taxon>Bacillati</taxon>
        <taxon>Bacillota</taxon>
        <taxon>Negativicutes</taxon>
        <taxon>Veillonellales</taxon>
        <taxon>Veillonellaceae</taxon>
        <taxon>Megasphaera</taxon>
    </lineage>
</organism>
<accession>A0ABV1CUQ3</accession>
<evidence type="ECO:0000313" key="4">
    <source>
        <dbReference type="Proteomes" id="UP001433088"/>
    </source>
</evidence>
<sequence>MIQREYYMKQIRPFINTDLIKVLTGIRRSGKSVMLQLIQEELLSQQVRPDQMISLNFEDLANLPLCQPMALYQWIADKAAAIKGKIYIFLDEIQEVTNWERVINSLRVAFDVDIYLTGSNAKLLSGELSTYLAGRYVQFVIYPFSYQEFILANQLDDTPQAFQKYLLFGGMPFLMNLHFQEGPSRQYLQDMYNSVILKDIVQRNNLRDVDLLERIIGYALSSIGHVFSASNITKYLKSEHRKVSNDTVLNYLNACTTAYLFYKIPRQDLLGKKLLSINEKYYVVDHGLREAVYGHNARDIDQILENIVCLELLRRGYTVTIGKTGNFEVDFIAEKGNRKCYVQVTYLLASPETIEREFRVYKDIKDNYPKYVVSMDELDFSQDGIQHYNIRKFLRLPRDY</sequence>
<evidence type="ECO:0000259" key="1">
    <source>
        <dbReference type="Pfam" id="PF13173"/>
    </source>
</evidence>
<keyword evidence="4" id="KW-1185">Reference proteome</keyword>
<feature type="domain" description="AAA" evidence="1">
    <location>
        <begin position="20"/>
        <end position="149"/>
    </location>
</feature>
<dbReference type="InterPro" id="IPR025420">
    <property type="entry name" value="DUF4143"/>
</dbReference>